<feature type="transmembrane region" description="Helical" evidence="1">
    <location>
        <begin position="96"/>
        <end position="118"/>
    </location>
</feature>
<feature type="transmembrane region" description="Helical" evidence="1">
    <location>
        <begin position="36"/>
        <end position="54"/>
    </location>
</feature>
<dbReference type="RefSeq" id="WP_103925750.1">
    <property type="nucleotide sequence ID" value="NZ_FNVR01000021.1"/>
</dbReference>
<dbReference type="EMBL" id="FNVR01000021">
    <property type="protein sequence ID" value="SEG26386.1"/>
    <property type="molecule type" value="Genomic_DNA"/>
</dbReference>
<organism evidence="2 3">
    <name type="scientific">Algoriphagus boritolerans DSM 17298 = JCM 18970</name>
    <dbReference type="NCBI Taxonomy" id="1120964"/>
    <lineage>
        <taxon>Bacteria</taxon>
        <taxon>Pseudomonadati</taxon>
        <taxon>Bacteroidota</taxon>
        <taxon>Cytophagia</taxon>
        <taxon>Cytophagales</taxon>
        <taxon>Cyclobacteriaceae</taxon>
        <taxon>Algoriphagus</taxon>
    </lineage>
</organism>
<accession>A0A1H5YSU8</accession>
<reference evidence="3" key="1">
    <citation type="submission" date="2016-10" db="EMBL/GenBank/DDBJ databases">
        <authorList>
            <person name="Varghese N."/>
            <person name="Submissions S."/>
        </authorList>
    </citation>
    <scope>NUCLEOTIDE SEQUENCE [LARGE SCALE GENOMIC DNA]</scope>
    <source>
        <strain evidence="3">DSM 17298</strain>
    </source>
</reference>
<dbReference type="Proteomes" id="UP000236736">
    <property type="component" value="Unassembled WGS sequence"/>
</dbReference>
<evidence type="ECO:0000256" key="1">
    <source>
        <dbReference type="SAM" id="Phobius"/>
    </source>
</evidence>
<keyword evidence="1" id="KW-0812">Transmembrane</keyword>
<sequence>MIQKKHLPSIALGFVVGAIGYWTADFSEKGEFSRVIYSILGPGAFICSVISFSLRKKSPGFIALLISFGILLGMLSKILFDIVRDSSSHNLLPFELLLGLVIVLPAAFLGSFLVWGIFQIAGKN</sequence>
<dbReference type="STRING" id="1120964.GCA_001313265_03611"/>
<dbReference type="AlphaFoldDB" id="A0A1H5YSU8"/>
<protein>
    <submittedName>
        <fullName evidence="2">Uncharacterized protein</fullName>
    </submittedName>
</protein>
<keyword evidence="3" id="KW-1185">Reference proteome</keyword>
<proteinExistence type="predicted"/>
<feature type="transmembrane region" description="Helical" evidence="1">
    <location>
        <begin position="61"/>
        <end position="80"/>
    </location>
</feature>
<gene>
    <name evidence="2" type="ORF">SAMN03080598_03121</name>
</gene>
<name>A0A1H5YSU8_9BACT</name>
<evidence type="ECO:0000313" key="2">
    <source>
        <dbReference type="EMBL" id="SEG26386.1"/>
    </source>
</evidence>
<feature type="transmembrane region" description="Helical" evidence="1">
    <location>
        <begin position="7"/>
        <end position="24"/>
    </location>
</feature>
<keyword evidence="1" id="KW-0472">Membrane</keyword>
<dbReference type="OrthoDB" id="825391at2"/>
<keyword evidence="1" id="KW-1133">Transmembrane helix</keyword>
<evidence type="ECO:0000313" key="3">
    <source>
        <dbReference type="Proteomes" id="UP000236736"/>
    </source>
</evidence>